<feature type="compositionally biased region" description="Pro residues" evidence="1">
    <location>
        <begin position="298"/>
        <end position="307"/>
    </location>
</feature>
<feature type="region of interest" description="Disordered" evidence="1">
    <location>
        <begin position="67"/>
        <end position="90"/>
    </location>
</feature>
<proteinExistence type="predicted"/>
<evidence type="ECO:0000313" key="3">
    <source>
        <dbReference type="Proteomes" id="UP000076722"/>
    </source>
</evidence>
<feature type="region of interest" description="Disordered" evidence="1">
    <location>
        <begin position="241"/>
        <end position="349"/>
    </location>
</feature>
<sequence>MSQEYTNAEIASGNGGSGGGRGGDVGSYNSTTDSHGSVSVTKSYITKGPMDATTAAAALASQGRTTINNSGNTFTDNSSQSVVDSSITRHDTSTHSTMITYDHNSNVLGLHPNDPQGTPGSQAPGVQSIAMSSAVQSESSSATPSTQTSVPPAFTPPISSSGGDQSQLASSGEFGIPGPRSNSPDAFTSKEALNLHPPGSAAYPAGSNLPTVENLQGDRVNAPAASVGPLAQQPLAPISDEQHVSSVHNQDHPEYPATSFVSYPISQPPMPPYPSNHAPSEPIFTPSSYAAPQHSPQYNPPPGPPPQSAGRRLPNIPTLSSFTPGPTSPQQNSPYGPPSPPPPTPAQYQQPYLPAYQAHRRRNPGLAQAGTPATSYSEAPGWRCPSPSPLRGVPESSYYQEPLDGADTISGPTMAFPTPRLTRSRPASARSNSQPHTYAIPPTSSRMYSPPPAEPPVSRYPTSTPYLPAQPQRSASPLSYEPLSEAPGWRIPPSTPADTWNLEQDEPESYYDPPEQSALPFPEPQTHRPQRYGPIKRSHTAPTRSYQAYPPLASPPVQAWGSRLNHVEQQGSAFYFDSY</sequence>
<feature type="compositionally biased region" description="Polar residues" evidence="1">
    <location>
        <begin position="157"/>
        <end position="170"/>
    </location>
</feature>
<feature type="compositionally biased region" description="Polar residues" evidence="1">
    <location>
        <begin position="67"/>
        <end position="86"/>
    </location>
</feature>
<name>A0A164P0W3_9AGAM</name>
<feature type="compositionally biased region" description="Basic residues" evidence="1">
    <location>
        <begin position="528"/>
        <end position="539"/>
    </location>
</feature>
<feature type="region of interest" description="Disordered" evidence="1">
    <location>
        <begin position="1"/>
        <end position="37"/>
    </location>
</feature>
<accession>A0A164P0W3</accession>
<feature type="compositionally biased region" description="Polar residues" evidence="1">
    <location>
        <begin position="115"/>
        <end position="131"/>
    </location>
</feature>
<gene>
    <name evidence="2" type="ORF">SISNIDRAFT_470250</name>
</gene>
<feature type="compositionally biased region" description="Low complexity" evidence="1">
    <location>
        <begin position="132"/>
        <end position="152"/>
    </location>
</feature>
<organism evidence="2 3">
    <name type="scientific">Sistotremastrum niveocremeum HHB9708</name>
    <dbReference type="NCBI Taxonomy" id="1314777"/>
    <lineage>
        <taxon>Eukaryota</taxon>
        <taxon>Fungi</taxon>
        <taxon>Dikarya</taxon>
        <taxon>Basidiomycota</taxon>
        <taxon>Agaricomycotina</taxon>
        <taxon>Agaricomycetes</taxon>
        <taxon>Sistotremastrales</taxon>
        <taxon>Sistotremastraceae</taxon>
        <taxon>Sertulicium</taxon>
        <taxon>Sertulicium niveocremeum</taxon>
    </lineage>
</organism>
<feature type="region of interest" description="Disordered" evidence="1">
    <location>
        <begin position="104"/>
        <end position="214"/>
    </location>
</feature>
<feature type="compositionally biased region" description="Polar residues" evidence="1">
    <location>
        <begin position="460"/>
        <end position="477"/>
    </location>
</feature>
<feature type="compositionally biased region" description="Pro residues" evidence="1">
    <location>
        <begin position="335"/>
        <end position="345"/>
    </location>
</feature>
<dbReference type="AlphaFoldDB" id="A0A164P0W3"/>
<dbReference type="Proteomes" id="UP000076722">
    <property type="component" value="Unassembled WGS sequence"/>
</dbReference>
<reference evidence="2 3" key="1">
    <citation type="journal article" date="2016" name="Mol. Biol. Evol.">
        <title>Comparative Genomics of Early-Diverging Mushroom-Forming Fungi Provides Insights into the Origins of Lignocellulose Decay Capabilities.</title>
        <authorList>
            <person name="Nagy L.G."/>
            <person name="Riley R."/>
            <person name="Tritt A."/>
            <person name="Adam C."/>
            <person name="Daum C."/>
            <person name="Floudas D."/>
            <person name="Sun H."/>
            <person name="Yadav J.S."/>
            <person name="Pangilinan J."/>
            <person name="Larsson K.H."/>
            <person name="Matsuura K."/>
            <person name="Barry K."/>
            <person name="Labutti K."/>
            <person name="Kuo R."/>
            <person name="Ohm R.A."/>
            <person name="Bhattacharya S.S."/>
            <person name="Shirouzu T."/>
            <person name="Yoshinaga Y."/>
            <person name="Martin F.M."/>
            <person name="Grigoriev I.V."/>
            <person name="Hibbett D.S."/>
        </authorList>
    </citation>
    <scope>NUCLEOTIDE SEQUENCE [LARGE SCALE GENOMIC DNA]</scope>
    <source>
        <strain evidence="2 3">HHB9708</strain>
    </source>
</reference>
<keyword evidence="3" id="KW-1185">Reference proteome</keyword>
<feature type="compositionally biased region" description="Gly residues" evidence="1">
    <location>
        <begin position="13"/>
        <end position="25"/>
    </location>
</feature>
<protein>
    <submittedName>
        <fullName evidence="2">Uncharacterized protein</fullName>
    </submittedName>
</protein>
<feature type="compositionally biased region" description="Polar residues" evidence="1">
    <location>
        <begin position="429"/>
        <end position="447"/>
    </location>
</feature>
<dbReference type="STRING" id="1314777.A0A164P0W3"/>
<feature type="region of interest" description="Disordered" evidence="1">
    <location>
        <begin position="406"/>
        <end position="553"/>
    </location>
</feature>
<feature type="region of interest" description="Disordered" evidence="1">
    <location>
        <begin position="365"/>
        <end position="389"/>
    </location>
</feature>
<feature type="compositionally biased region" description="Polar residues" evidence="1">
    <location>
        <begin position="28"/>
        <end position="37"/>
    </location>
</feature>
<dbReference type="EMBL" id="KV419438">
    <property type="protein sequence ID" value="KZS88243.1"/>
    <property type="molecule type" value="Genomic_DNA"/>
</dbReference>
<evidence type="ECO:0000256" key="1">
    <source>
        <dbReference type="SAM" id="MobiDB-lite"/>
    </source>
</evidence>
<evidence type="ECO:0000313" key="2">
    <source>
        <dbReference type="EMBL" id="KZS88243.1"/>
    </source>
</evidence>